<dbReference type="InterPro" id="IPR049012">
    <property type="entry name" value="Mutator_transp_dom"/>
</dbReference>
<feature type="non-terminal residue" evidence="2">
    <location>
        <position position="288"/>
    </location>
</feature>
<feature type="domain" description="Mutator-like transposase" evidence="1">
    <location>
        <begin position="60"/>
        <end position="235"/>
    </location>
</feature>
<evidence type="ECO:0000313" key="2">
    <source>
        <dbReference type="EMBL" id="KAF0754755.1"/>
    </source>
</evidence>
<dbReference type="AlphaFoldDB" id="A0A6G0YFH2"/>
<dbReference type="Pfam" id="PF20700">
    <property type="entry name" value="Mutator"/>
    <property type="match status" value="1"/>
</dbReference>
<dbReference type="EMBL" id="VUJU01004322">
    <property type="protein sequence ID" value="KAF0754755.1"/>
    <property type="molecule type" value="Genomic_DNA"/>
</dbReference>
<evidence type="ECO:0000259" key="1">
    <source>
        <dbReference type="Pfam" id="PF20700"/>
    </source>
</evidence>
<organism evidence="2 3">
    <name type="scientific">Aphis craccivora</name>
    <name type="common">Cowpea aphid</name>
    <dbReference type="NCBI Taxonomy" id="307492"/>
    <lineage>
        <taxon>Eukaryota</taxon>
        <taxon>Metazoa</taxon>
        <taxon>Ecdysozoa</taxon>
        <taxon>Arthropoda</taxon>
        <taxon>Hexapoda</taxon>
        <taxon>Insecta</taxon>
        <taxon>Pterygota</taxon>
        <taxon>Neoptera</taxon>
        <taxon>Paraneoptera</taxon>
        <taxon>Hemiptera</taxon>
        <taxon>Sternorrhyncha</taxon>
        <taxon>Aphidomorpha</taxon>
        <taxon>Aphidoidea</taxon>
        <taxon>Aphididae</taxon>
        <taxon>Aphidini</taxon>
        <taxon>Aphis</taxon>
        <taxon>Aphis</taxon>
    </lineage>
</organism>
<comment type="caution">
    <text evidence="2">The sequence shown here is derived from an EMBL/GenBank/DDBJ whole genome shotgun (WGS) entry which is preliminary data.</text>
</comment>
<name>A0A6G0YFH2_APHCR</name>
<evidence type="ECO:0000313" key="3">
    <source>
        <dbReference type="Proteomes" id="UP000478052"/>
    </source>
</evidence>
<proteinExistence type="predicted"/>
<accession>A0A6G0YFH2</accession>
<dbReference type="Proteomes" id="UP000478052">
    <property type="component" value="Unassembled WGS sequence"/>
</dbReference>
<protein>
    <recommendedName>
        <fullName evidence="1">Mutator-like transposase domain-containing protein</fullName>
    </recommendedName>
</protein>
<reference evidence="2 3" key="1">
    <citation type="submission" date="2019-08" db="EMBL/GenBank/DDBJ databases">
        <title>Whole genome of Aphis craccivora.</title>
        <authorList>
            <person name="Voronova N.V."/>
            <person name="Shulinski R.S."/>
            <person name="Bandarenka Y.V."/>
            <person name="Zhorov D.G."/>
            <person name="Warner D."/>
        </authorList>
    </citation>
    <scope>NUCLEOTIDE SEQUENCE [LARGE SCALE GENOMIC DNA]</scope>
    <source>
        <strain evidence="2">180601</strain>
        <tissue evidence="2">Whole Body</tissue>
    </source>
</reference>
<gene>
    <name evidence="2" type="ORF">FWK35_00013628</name>
</gene>
<sequence length="288" mass="32987">MNLLILKCYYFLCNVGLDEEFLTFFTFSNHCKNSVHNIAFRCSFMNSELVKKIRNAIVNATIRIGIVIEQTVWEQMRLASIEEKQLGIEAGDIDTDGIPLCPVIVDGQWGKRSYKTKYNALSGAATIIGFRSNTILFVEIRNRYCCICERAHALKLPTKDYKCFLNWDKATTGMEADGIFEGFPRSIEFHSLKFNRLIGDGDSSVLKKLLEIVPYGPHQLVEKIECRNHLLRNYRFQEDISNSPYHIFGQHALCDIYFCKKPADCENHVPAMEKCGLMRDVDSVKKSS</sequence>
<keyword evidence="3" id="KW-1185">Reference proteome</keyword>
<dbReference type="OrthoDB" id="10069847at2759"/>